<reference evidence="2 3" key="1">
    <citation type="submission" date="2019-05" db="EMBL/GenBank/DDBJ databases">
        <title>Another draft genome of Portunus trituberculatus and its Hox gene families provides insights of decapod evolution.</title>
        <authorList>
            <person name="Jeong J.-H."/>
            <person name="Song I."/>
            <person name="Kim S."/>
            <person name="Choi T."/>
            <person name="Kim D."/>
            <person name="Ryu S."/>
            <person name="Kim W."/>
        </authorList>
    </citation>
    <scope>NUCLEOTIDE SEQUENCE [LARGE SCALE GENOMIC DNA]</scope>
    <source>
        <tissue evidence="2">Muscle</tissue>
    </source>
</reference>
<accession>A0A5B7CVC1</accession>
<evidence type="ECO:0000313" key="3">
    <source>
        <dbReference type="Proteomes" id="UP000324222"/>
    </source>
</evidence>
<feature type="compositionally biased region" description="Basic residues" evidence="1">
    <location>
        <begin position="1"/>
        <end position="11"/>
    </location>
</feature>
<keyword evidence="3" id="KW-1185">Reference proteome</keyword>
<organism evidence="2 3">
    <name type="scientific">Portunus trituberculatus</name>
    <name type="common">Swimming crab</name>
    <name type="synonym">Neptunus trituberculatus</name>
    <dbReference type="NCBI Taxonomy" id="210409"/>
    <lineage>
        <taxon>Eukaryota</taxon>
        <taxon>Metazoa</taxon>
        <taxon>Ecdysozoa</taxon>
        <taxon>Arthropoda</taxon>
        <taxon>Crustacea</taxon>
        <taxon>Multicrustacea</taxon>
        <taxon>Malacostraca</taxon>
        <taxon>Eumalacostraca</taxon>
        <taxon>Eucarida</taxon>
        <taxon>Decapoda</taxon>
        <taxon>Pleocyemata</taxon>
        <taxon>Brachyura</taxon>
        <taxon>Eubrachyura</taxon>
        <taxon>Portunoidea</taxon>
        <taxon>Portunidae</taxon>
        <taxon>Portuninae</taxon>
        <taxon>Portunus</taxon>
    </lineage>
</organism>
<dbReference type="Proteomes" id="UP000324222">
    <property type="component" value="Unassembled WGS sequence"/>
</dbReference>
<evidence type="ECO:0000256" key="1">
    <source>
        <dbReference type="SAM" id="MobiDB-lite"/>
    </source>
</evidence>
<comment type="caution">
    <text evidence="2">The sequence shown here is derived from an EMBL/GenBank/DDBJ whole genome shotgun (WGS) entry which is preliminary data.</text>
</comment>
<dbReference type="EMBL" id="VSRR010000275">
    <property type="protein sequence ID" value="MPC13349.1"/>
    <property type="molecule type" value="Genomic_DNA"/>
</dbReference>
<protein>
    <submittedName>
        <fullName evidence="2">Uncharacterized protein</fullName>
    </submittedName>
</protein>
<feature type="region of interest" description="Disordered" evidence="1">
    <location>
        <begin position="1"/>
        <end position="33"/>
    </location>
</feature>
<proteinExistence type="predicted"/>
<dbReference type="AlphaFoldDB" id="A0A5B7CVC1"/>
<evidence type="ECO:0000313" key="2">
    <source>
        <dbReference type="EMBL" id="MPC13349.1"/>
    </source>
</evidence>
<sequence>MGGCSHAHRRPPRPENTTPRTPQGQFRPRRPFP</sequence>
<feature type="compositionally biased region" description="Low complexity" evidence="1">
    <location>
        <begin position="15"/>
        <end position="26"/>
    </location>
</feature>
<gene>
    <name evidence="2" type="ORF">E2C01_006081</name>
</gene>
<name>A0A5B7CVC1_PORTR</name>